<dbReference type="GO" id="GO:0060287">
    <property type="term" value="P:epithelial cilium movement involved in determination of left/right asymmetry"/>
    <property type="evidence" value="ECO:0007669"/>
    <property type="project" value="TreeGrafter"/>
</dbReference>
<dbReference type="Proteomes" id="UP000283634">
    <property type="component" value="Unassembled WGS sequence"/>
</dbReference>
<dbReference type="PANTHER" id="PTHR39063">
    <property type="entry name" value="ORAL-FACIAL-DIGITAL SYNDROME 1 PROTEIN HOMOLOG"/>
    <property type="match status" value="1"/>
</dbReference>
<feature type="region of interest" description="Disordered" evidence="2">
    <location>
        <begin position="724"/>
        <end position="746"/>
    </location>
</feature>
<comment type="caution">
    <text evidence="3">The sequence shown here is derived from an EMBL/GenBank/DDBJ whole genome shotgun (WGS) entry which is preliminary data.</text>
</comment>
<feature type="region of interest" description="Disordered" evidence="2">
    <location>
        <begin position="564"/>
        <end position="695"/>
    </location>
</feature>
<feature type="compositionally biased region" description="Low complexity" evidence="2">
    <location>
        <begin position="620"/>
        <end position="638"/>
    </location>
</feature>
<keyword evidence="4" id="KW-1185">Reference proteome</keyword>
<evidence type="ECO:0008006" key="5">
    <source>
        <dbReference type="Google" id="ProtNLM"/>
    </source>
</evidence>
<organism evidence="3 4">
    <name type="scientific">Trypanosoma rangeli</name>
    <dbReference type="NCBI Taxonomy" id="5698"/>
    <lineage>
        <taxon>Eukaryota</taxon>
        <taxon>Discoba</taxon>
        <taxon>Euglenozoa</taxon>
        <taxon>Kinetoplastea</taxon>
        <taxon>Metakinetoplastina</taxon>
        <taxon>Trypanosomatida</taxon>
        <taxon>Trypanosomatidae</taxon>
        <taxon>Trypanosoma</taxon>
        <taxon>Herpetosoma</taxon>
    </lineage>
</organism>
<feature type="compositionally biased region" description="Low complexity" evidence="2">
    <location>
        <begin position="505"/>
        <end position="515"/>
    </location>
</feature>
<dbReference type="OMA" id="RMSAYRE"/>
<evidence type="ECO:0000256" key="1">
    <source>
        <dbReference type="SAM" id="Coils"/>
    </source>
</evidence>
<dbReference type="GO" id="GO:0036064">
    <property type="term" value="C:ciliary basal body"/>
    <property type="evidence" value="ECO:0007669"/>
    <property type="project" value="TreeGrafter"/>
</dbReference>
<feature type="compositionally biased region" description="Basic and acidic residues" evidence="2">
    <location>
        <begin position="582"/>
        <end position="595"/>
    </location>
</feature>
<sequence length="788" mass="86517">MLPSSSRCGADEPAASLLTSAAAVAVPAAASTFTSTELDALSVSELRAGMQQFLRSSGALGSLKTQLRSVIVSELLKRKGASLKASVVRQGRDDGGEEDEVEDDTWTQRLVDALVESHLRHTGRSFSLAIFSSEADVSFGSGGDDALAGLLHLNTSVMQRRRTSLLQSVLEAYLQQVGDTRGKSPGYTVGTQTDINETELSPPPLELRLAAVDAKYALSFSQLRESAREEVDRRMSAYREDLQLQMEQGYQQRLRTFEQQQLHEARRSAEEHYGVLLQHKMEEMRELERVSVQRIEAERARLGQARDDVELQRVELERRQRDLQGLLEERDKAVAAVEGRLHDAKLQIRVLTTQVRQYEELCGVRLAEADAARDREWRRVEDLRRLQAEHLAELQLKEEEIGRLRFRLKSILSTHGVTSWRDEAGEGEKTASICEALAKANAFQQRASAAAGTPSQYNRQSCEASWLSAWQSAAPPERREAKDTEKQRYPAEPQVVSQPATSVVQSSQEQNQWQQEKGEGEVKGIGASCPLPIRTLDVAAPPAATTTSSADPGLDRVATDSISRCQPLVAVEVPPQALEGNELDREEQRKGDDGGGRSSSGSRQSGGKGMTDAKEKSFPSSSLSASQSQANQRQSNGSTASEALKPQSSSSSAPSVRSSSLSLVPADQQTPVTTTTTAALRLKEEQDALYREETSRRTLVEGDEDAARRGIAWALKSQQAVLMQRQAAEEKEKDSLGGGRNTSSLDAYMAQARQRQQATENIMISRDSDDDVDSGILFCRRGSSDESF</sequence>
<dbReference type="GO" id="GO:0005813">
    <property type="term" value="C:centrosome"/>
    <property type="evidence" value="ECO:0007669"/>
    <property type="project" value="TreeGrafter"/>
</dbReference>
<proteinExistence type="predicted"/>
<evidence type="ECO:0000313" key="4">
    <source>
        <dbReference type="Proteomes" id="UP000283634"/>
    </source>
</evidence>
<feature type="coiled-coil region" evidence="1">
    <location>
        <begin position="292"/>
        <end position="400"/>
    </location>
</feature>
<dbReference type="PANTHER" id="PTHR39063:SF1">
    <property type="entry name" value="OFD1 CENTRIOLE AND CENTRIOLAR SATELLITE PROTEIN"/>
    <property type="match status" value="1"/>
</dbReference>
<dbReference type="OrthoDB" id="206339at2759"/>
<protein>
    <recommendedName>
        <fullName evidence="5">LisH domain-containing protein</fullName>
    </recommendedName>
</protein>
<feature type="compositionally biased region" description="Polar residues" evidence="2">
    <location>
        <begin position="495"/>
        <end position="504"/>
    </location>
</feature>
<dbReference type="EMBL" id="MKGL01000332">
    <property type="protein sequence ID" value="RNF00320.1"/>
    <property type="molecule type" value="Genomic_DNA"/>
</dbReference>
<evidence type="ECO:0000256" key="2">
    <source>
        <dbReference type="SAM" id="MobiDB-lite"/>
    </source>
</evidence>
<dbReference type="AlphaFoldDB" id="A0A422N4E7"/>
<feature type="region of interest" description="Disordered" evidence="2">
    <location>
        <begin position="540"/>
        <end position="559"/>
    </location>
</feature>
<dbReference type="GO" id="GO:0005576">
    <property type="term" value="C:extracellular region"/>
    <property type="evidence" value="ECO:0007669"/>
    <property type="project" value="GOC"/>
</dbReference>
<keyword evidence="1" id="KW-0175">Coiled coil</keyword>
<feature type="compositionally biased region" description="Low complexity" evidence="2">
    <location>
        <begin position="648"/>
        <end position="678"/>
    </location>
</feature>
<dbReference type="GeneID" id="40331608"/>
<accession>A0A422N4E7</accession>
<name>A0A422N4E7_TRYRA</name>
<dbReference type="RefSeq" id="XP_029235702.1">
    <property type="nucleotide sequence ID" value="XM_029384456.1"/>
</dbReference>
<feature type="region of interest" description="Disordered" evidence="2">
    <location>
        <begin position="472"/>
        <end position="526"/>
    </location>
</feature>
<gene>
    <name evidence="3" type="ORF">TraAM80_07675</name>
</gene>
<evidence type="ECO:0000313" key="3">
    <source>
        <dbReference type="EMBL" id="RNF00320.1"/>
    </source>
</evidence>
<reference evidence="3 4" key="1">
    <citation type="journal article" date="2018" name="BMC Genomics">
        <title>Genomic comparison of Trypanosoma conorhini and Trypanosoma rangeli to Trypanosoma cruzi strains of high and low virulence.</title>
        <authorList>
            <person name="Bradwell K.R."/>
            <person name="Koparde V.N."/>
            <person name="Matveyev A.V."/>
            <person name="Serrano M.G."/>
            <person name="Alves J.M."/>
            <person name="Parikh H."/>
            <person name="Huang B."/>
            <person name="Lee V."/>
            <person name="Espinosa-Alvarez O."/>
            <person name="Ortiz P.A."/>
            <person name="Costa-Martins A.G."/>
            <person name="Teixeira M.M."/>
            <person name="Buck G.A."/>
        </authorList>
    </citation>
    <scope>NUCLEOTIDE SEQUENCE [LARGE SCALE GENOMIC DNA]</scope>
    <source>
        <strain evidence="3 4">AM80</strain>
    </source>
</reference>
<feature type="compositionally biased region" description="Basic and acidic residues" evidence="2">
    <location>
        <begin position="681"/>
        <end position="695"/>
    </location>
</feature>
<feature type="compositionally biased region" description="Low complexity" evidence="2">
    <location>
        <begin position="540"/>
        <end position="550"/>
    </location>
</feature>
<dbReference type="InterPro" id="IPR055289">
    <property type="entry name" value="OFD1"/>
</dbReference>
<feature type="compositionally biased region" description="Basic and acidic residues" evidence="2">
    <location>
        <begin position="476"/>
        <end position="489"/>
    </location>
</feature>
<dbReference type="VEuPathDB" id="TriTrypDB:TRSC58_02246"/>